<gene>
    <name evidence="2" type="ORF">NEMVEDRAFT_v1g247445</name>
</gene>
<dbReference type="AlphaFoldDB" id="A7SU93"/>
<evidence type="ECO:0000313" key="2">
    <source>
        <dbReference type="EMBL" id="EDO32724.1"/>
    </source>
</evidence>
<dbReference type="eggNOG" id="ENOG502SB1A">
    <property type="taxonomic scope" value="Eukaryota"/>
</dbReference>
<feature type="compositionally biased region" description="Polar residues" evidence="1">
    <location>
        <begin position="202"/>
        <end position="211"/>
    </location>
</feature>
<dbReference type="Proteomes" id="UP000001593">
    <property type="component" value="Unassembled WGS sequence"/>
</dbReference>
<organism evidence="2 3">
    <name type="scientific">Nematostella vectensis</name>
    <name type="common">Starlet sea anemone</name>
    <dbReference type="NCBI Taxonomy" id="45351"/>
    <lineage>
        <taxon>Eukaryota</taxon>
        <taxon>Metazoa</taxon>
        <taxon>Cnidaria</taxon>
        <taxon>Anthozoa</taxon>
        <taxon>Hexacorallia</taxon>
        <taxon>Actiniaria</taxon>
        <taxon>Edwardsiidae</taxon>
        <taxon>Nematostella</taxon>
    </lineage>
</organism>
<accession>A7SU93</accession>
<sequence length="291" mass="32159">MASVVAQALGALSEAKTNITDENLENINKRVEAAVEASRRKGPYHRFTPEQRAEIGHYALENGTAKAVRLYKNEFPTLSESTVRNFRDKVKKLLSEHKACEDSGVSKDVSANVVKAIVCKPRGRPLKLMDLDIKVMAYLDTIRDSGGIINSTVVKAVAKAIVEAEDRTRLVENGGDLDIGKPWAVSLLRRFKRMKRFGDNGGTSQSGTSECTDTETEAPSQSLNLELLSNTSLPQECFVERDKRDETSHLDSNLENEPHNIMDHTATETADYNPCALSTVVVHIEEPTVYV</sequence>
<dbReference type="InParanoid" id="A7SU93"/>
<evidence type="ECO:0000256" key="1">
    <source>
        <dbReference type="SAM" id="MobiDB-lite"/>
    </source>
</evidence>
<name>A7SU93_NEMVE</name>
<dbReference type="PhylomeDB" id="A7SU93"/>
<dbReference type="OMA" id="GHYALEN"/>
<proteinExistence type="predicted"/>
<keyword evidence="3" id="KW-1185">Reference proteome</keyword>
<protein>
    <submittedName>
        <fullName evidence="2">Uncharacterized protein</fullName>
    </submittedName>
</protein>
<reference evidence="2 3" key="1">
    <citation type="journal article" date="2007" name="Science">
        <title>Sea anemone genome reveals ancestral eumetazoan gene repertoire and genomic organization.</title>
        <authorList>
            <person name="Putnam N.H."/>
            <person name="Srivastava M."/>
            <person name="Hellsten U."/>
            <person name="Dirks B."/>
            <person name="Chapman J."/>
            <person name="Salamov A."/>
            <person name="Terry A."/>
            <person name="Shapiro H."/>
            <person name="Lindquist E."/>
            <person name="Kapitonov V.V."/>
            <person name="Jurka J."/>
            <person name="Genikhovich G."/>
            <person name="Grigoriev I.V."/>
            <person name="Lucas S.M."/>
            <person name="Steele R.E."/>
            <person name="Finnerty J.R."/>
            <person name="Technau U."/>
            <person name="Martindale M.Q."/>
            <person name="Rokhsar D.S."/>
        </authorList>
    </citation>
    <scope>NUCLEOTIDE SEQUENCE [LARGE SCALE GENOMIC DNA]</scope>
    <source>
        <strain evidence="3">CH2 X CH6</strain>
    </source>
</reference>
<evidence type="ECO:0000313" key="3">
    <source>
        <dbReference type="Proteomes" id="UP000001593"/>
    </source>
</evidence>
<dbReference type="EMBL" id="DS469809">
    <property type="protein sequence ID" value="EDO32724.1"/>
    <property type="molecule type" value="Genomic_DNA"/>
</dbReference>
<dbReference type="HOGENOM" id="CLU_957444_0_0_1"/>
<feature type="region of interest" description="Disordered" evidence="1">
    <location>
        <begin position="198"/>
        <end position="224"/>
    </location>
</feature>